<feature type="transmembrane region" description="Helical" evidence="11">
    <location>
        <begin position="781"/>
        <end position="803"/>
    </location>
</feature>
<dbReference type="InterPro" id="IPR001905">
    <property type="entry name" value="Ammonium_transpt"/>
</dbReference>
<evidence type="ECO:0000256" key="2">
    <source>
        <dbReference type="ARBA" id="ARBA00005887"/>
    </source>
</evidence>
<feature type="transmembrane region" description="Helical" evidence="11">
    <location>
        <begin position="718"/>
        <end position="740"/>
    </location>
</feature>
<dbReference type="PANTHER" id="PTHR43029:SF11">
    <property type="entry name" value="AMMONIUM TRANSPORTER"/>
    <property type="match status" value="1"/>
</dbReference>
<keyword evidence="6 11" id="KW-0472">Membrane</keyword>
<dbReference type="Pfam" id="PF00076">
    <property type="entry name" value="RRM_1"/>
    <property type="match status" value="1"/>
</dbReference>
<keyword evidence="5 11" id="KW-1133">Transmembrane helix</keyword>
<evidence type="ECO:0000256" key="6">
    <source>
        <dbReference type="ARBA" id="ARBA00023136"/>
    </source>
</evidence>
<feature type="compositionally biased region" description="Polar residues" evidence="10">
    <location>
        <begin position="325"/>
        <end position="337"/>
    </location>
</feature>
<comment type="function">
    <text evidence="8">Involved in ammonium transport.</text>
</comment>
<dbReference type="Gene3D" id="1.10.3430.10">
    <property type="entry name" value="Ammonium transporter AmtB like domains"/>
    <property type="match status" value="1"/>
</dbReference>
<reference evidence="13 14" key="1">
    <citation type="submission" date="2024-02" db="EMBL/GenBank/DDBJ databases">
        <title>High-quality chromosome-scale genome assembly of Pensacola bahiagrass (Paspalum notatum Flugge var. saurae).</title>
        <authorList>
            <person name="Vega J.M."/>
            <person name="Podio M."/>
            <person name="Orjuela J."/>
            <person name="Siena L.A."/>
            <person name="Pessino S.C."/>
            <person name="Combes M.C."/>
            <person name="Mariac C."/>
            <person name="Albertini E."/>
            <person name="Pupilli F."/>
            <person name="Ortiz J.P.A."/>
            <person name="Leblanc O."/>
        </authorList>
    </citation>
    <scope>NUCLEOTIDE SEQUENCE [LARGE SCALE GENOMIC DNA]</scope>
    <source>
        <strain evidence="13">R1</strain>
        <tissue evidence="13">Leaf</tissue>
    </source>
</reference>
<evidence type="ECO:0000256" key="5">
    <source>
        <dbReference type="ARBA" id="ARBA00022989"/>
    </source>
</evidence>
<evidence type="ECO:0000256" key="10">
    <source>
        <dbReference type="SAM" id="MobiDB-lite"/>
    </source>
</evidence>
<feature type="domain" description="RRM" evidence="12">
    <location>
        <begin position="10"/>
        <end position="85"/>
    </location>
</feature>
<evidence type="ECO:0000256" key="11">
    <source>
        <dbReference type="SAM" id="Phobius"/>
    </source>
</evidence>
<dbReference type="Pfam" id="PF00909">
    <property type="entry name" value="Ammonium_transp"/>
    <property type="match status" value="1"/>
</dbReference>
<evidence type="ECO:0000313" key="14">
    <source>
        <dbReference type="Proteomes" id="UP001341281"/>
    </source>
</evidence>
<dbReference type="AlphaFoldDB" id="A0AAQ3WGE8"/>
<dbReference type="InterPro" id="IPR018047">
    <property type="entry name" value="Ammonium_transpt_CS"/>
</dbReference>
<feature type="transmembrane region" description="Helical" evidence="11">
    <location>
        <begin position="565"/>
        <end position="586"/>
    </location>
</feature>
<dbReference type="PROSITE" id="PS50102">
    <property type="entry name" value="RRM"/>
    <property type="match status" value="1"/>
</dbReference>
<feature type="transmembrane region" description="Helical" evidence="11">
    <location>
        <begin position="598"/>
        <end position="618"/>
    </location>
</feature>
<organism evidence="13 14">
    <name type="scientific">Paspalum notatum var. saurae</name>
    <dbReference type="NCBI Taxonomy" id="547442"/>
    <lineage>
        <taxon>Eukaryota</taxon>
        <taxon>Viridiplantae</taxon>
        <taxon>Streptophyta</taxon>
        <taxon>Embryophyta</taxon>
        <taxon>Tracheophyta</taxon>
        <taxon>Spermatophyta</taxon>
        <taxon>Magnoliopsida</taxon>
        <taxon>Liliopsida</taxon>
        <taxon>Poales</taxon>
        <taxon>Poaceae</taxon>
        <taxon>PACMAD clade</taxon>
        <taxon>Panicoideae</taxon>
        <taxon>Andropogonodae</taxon>
        <taxon>Paspaleae</taxon>
        <taxon>Paspalinae</taxon>
        <taxon>Paspalum</taxon>
    </lineage>
</organism>
<keyword evidence="4 11" id="KW-0812">Transmembrane</keyword>
<feature type="transmembrane region" description="Helical" evidence="11">
    <location>
        <begin position="444"/>
        <end position="463"/>
    </location>
</feature>
<keyword evidence="14" id="KW-1185">Reference proteome</keyword>
<dbReference type="SUPFAM" id="SSF111352">
    <property type="entry name" value="Ammonium transporter"/>
    <property type="match status" value="1"/>
</dbReference>
<accession>A0AAQ3WGE8</accession>
<keyword evidence="7" id="KW-0924">Ammonia transport</keyword>
<keyword evidence="3" id="KW-0813">Transport</keyword>
<evidence type="ECO:0000256" key="7">
    <source>
        <dbReference type="ARBA" id="ARBA00023177"/>
    </source>
</evidence>
<dbReference type="NCBIfam" id="TIGR00836">
    <property type="entry name" value="amt"/>
    <property type="match status" value="1"/>
</dbReference>
<evidence type="ECO:0000259" key="12">
    <source>
        <dbReference type="PROSITE" id="PS50102"/>
    </source>
</evidence>
<feature type="transmembrane region" description="Helical" evidence="11">
    <location>
        <begin position="661"/>
        <end position="679"/>
    </location>
</feature>
<feature type="transmembrane region" description="Helical" evidence="11">
    <location>
        <begin position="630"/>
        <end position="649"/>
    </location>
</feature>
<name>A0AAQ3WGE8_PASNO</name>
<proteinExistence type="inferred from homology"/>
<evidence type="ECO:0000256" key="8">
    <source>
        <dbReference type="ARBA" id="ARBA00060095"/>
    </source>
</evidence>
<evidence type="ECO:0000256" key="4">
    <source>
        <dbReference type="ARBA" id="ARBA00022692"/>
    </source>
</evidence>
<dbReference type="SMART" id="SM00360">
    <property type="entry name" value="RRM"/>
    <property type="match status" value="1"/>
</dbReference>
<dbReference type="Gene3D" id="3.30.70.330">
    <property type="match status" value="1"/>
</dbReference>
<dbReference type="PANTHER" id="PTHR43029">
    <property type="entry name" value="AMMONIUM TRANSPORTER MEP2"/>
    <property type="match status" value="1"/>
</dbReference>
<dbReference type="InterPro" id="IPR035979">
    <property type="entry name" value="RBD_domain_sf"/>
</dbReference>
<evidence type="ECO:0000256" key="9">
    <source>
        <dbReference type="PROSITE-ProRule" id="PRU00176"/>
    </source>
</evidence>
<feature type="region of interest" description="Disordered" evidence="10">
    <location>
        <begin position="839"/>
        <end position="859"/>
    </location>
</feature>
<feature type="transmembrane region" description="Helical" evidence="11">
    <location>
        <begin position="410"/>
        <end position="432"/>
    </location>
</feature>
<sequence length="859" mass="92843">MEAMGKRAVRTVRVRNISDLATEREVREFFSFSGEIEHVDIRFDGVATGRTAYVTFKDPKALEIALLLSGATIVDQIVNITPAEDYIYIPVTEVTEQQLMLNEATSTSSAPNAETEYSPEANASPNSRVYVSKAHDVMTNVIAKSSAMRQDAVNKAKAFDEKHQLRANASARINSFDKRVGLSEKINTGISVVNEKVKSVDQRLHVSDKTMAALLAAERKLNDTGSAVKTNRYVSAGTSWLNGAFSKVAKAGHVAGSRTREKFQLAVSNLTAKNHEGTTRVLLLLLELAVLVMEALLPKEINWKFFSNSFELRSGNHPETRTDSASRQPHSRISSFKASEESAHLPLVRRGPVRPSIPSYITLAPFHLAPVDLSASSPAWTRRARALRTSPAVEMATEAAPEWLDKGDNAWQLAAATLVGLQSVPGLVILYGSIVKKKWAVNSAFMALYAFAATFVCWCLWAFRMSFGDRLLPFVGRPDFAALDQAFLTQQGFAGAYPAATLLFFQFVFAGITLILVAGSLLGRINFRAWMLFVPLWLTFSYTVGAFSIWSPNGFLFKAGVMDFAGGYVIHLSSGIAGFTAAYWVGPRTAKDRGAFPPNNILLTLAGAGLLWMGWTGFNGGAPYAANIDASVAIVNTHLCTATSLLVWLCLDCFVFGRPSVIGAVQGMITGLVCITPAAGLVQGWAAMLMGVVSGSVPWCTMMVLHKRSRFLKRVDDTLAVLHTHGVAGSLGGVLTGLLAEPRLSRLFFGDDPRYVGLVYAVKDGRAAAGLRQVGVQLAGIAFIVALNVAVTSAVCLVVGLLVPLRLSEEQLATGDDAIHGEDAYAVWGEGETYEQSVHGNHGYPMTSNPMSSKADEMI</sequence>
<dbReference type="PROSITE" id="PS01219">
    <property type="entry name" value="AMMONIUM_TRANSP"/>
    <property type="match status" value="1"/>
</dbReference>
<dbReference type="InterPro" id="IPR024041">
    <property type="entry name" value="NH4_transpt_AmtB-like_dom"/>
</dbReference>
<dbReference type="EMBL" id="CP144746">
    <property type="protein sequence ID" value="WVZ60552.1"/>
    <property type="molecule type" value="Genomic_DNA"/>
</dbReference>
<dbReference type="GO" id="GO:0008519">
    <property type="term" value="F:ammonium channel activity"/>
    <property type="evidence" value="ECO:0007669"/>
    <property type="project" value="InterPro"/>
</dbReference>
<evidence type="ECO:0000256" key="3">
    <source>
        <dbReference type="ARBA" id="ARBA00022448"/>
    </source>
</evidence>
<keyword evidence="9" id="KW-0694">RNA-binding</keyword>
<comment type="subcellular location">
    <subcellularLocation>
        <location evidence="1">Membrane</location>
        <topology evidence="1">Multi-pass membrane protein</topology>
    </subcellularLocation>
</comment>
<feature type="transmembrane region" description="Helical" evidence="11">
    <location>
        <begin position="529"/>
        <end position="550"/>
    </location>
</feature>
<gene>
    <name evidence="13" type="ORF">U9M48_010559</name>
</gene>
<evidence type="ECO:0000256" key="1">
    <source>
        <dbReference type="ARBA" id="ARBA00004141"/>
    </source>
</evidence>
<protein>
    <recommendedName>
        <fullName evidence="12">RRM domain-containing protein</fullName>
    </recommendedName>
</protein>
<feature type="region of interest" description="Disordered" evidence="10">
    <location>
        <begin position="104"/>
        <end position="124"/>
    </location>
</feature>
<feature type="transmembrane region" description="Helical" evidence="11">
    <location>
        <begin position="503"/>
        <end position="522"/>
    </location>
</feature>
<feature type="transmembrane region" description="Helical" evidence="11">
    <location>
        <begin position="685"/>
        <end position="706"/>
    </location>
</feature>
<dbReference type="Proteomes" id="UP001341281">
    <property type="component" value="Chromosome 02"/>
</dbReference>
<dbReference type="InterPro" id="IPR029020">
    <property type="entry name" value="Ammonium/urea_transptr"/>
</dbReference>
<dbReference type="InterPro" id="IPR000504">
    <property type="entry name" value="RRM_dom"/>
</dbReference>
<dbReference type="SUPFAM" id="SSF54928">
    <property type="entry name" value="RNA-binding domain, RBD"/>
    <property type="match status" value="1"/>
</dbReference>
<comment type="similarity">
    <text evidence="2">Belongs to the ammonia transporter channel (TC 1.A.11.2) family.</text>
</comment>
<dbReference type="InterPro" id="IPR012677">
    <property type="entry name" value="Nucleotide-bd_a/b_plait_sf"/>
</dbReference>
<feature type="region of interest" description="Disordered" evidence="10">
    <location>
        <begin position="316"/>
        <end position="338"/>
    </location>
</feature>
<dbReference type="GO" id="GO:0005886">
    <property type="term" value="C:plasma membrane"/>
    <property type="evidence" value="ECO:0007669"/>
    <property type="project" value="TreeGrafter"/>
</dbReference>
<dbReference type="GO" id="GO:0003723">
    <property type="term" value="F:RNA binding"/>
    <property type="evidence" value="ECO:0007669"/>
    <property type="project" value="UniProtKB-UniRule"/>
</dbReference>
<evidence type="ECO:0000313" key="13">
    <source>
        <dbReference type="EMBL" id="WVZ60552.1"/>
    </source>
</evidence>
<dbReference type="FunFam" id="1.10.3430.10:FF:000005">
    <property type="entry name" value="Ammonium transporter"/>
    <property type="match status" value="1"/>
</dbReference>